<proteinExistence type="predicted"/>
<evidence type="ECO:0000256" key="1">
    <source>
        <dbReference type="SAM" id="Phobius"/>
    </source>
</evidence>
<reference evidence="3" key="1">
    <citation type="submission" date="2021-01" db="EMBL/GenBank/DDBJ databases">
        <authorList>
            <person name="Corre E."/>
            <person name="Pelletier E."/>
            <person name="Niang G."/>
            <person name="Scheremetjew M."/>
            <person name="Finn R."/>
            <person name="Kale V."/>
            <person name="Holt S."/>
            <person name="Cochrane G."/>
            <person name="Meng A."/>
            <person name="Brown T."/>
            <person name="Cohen L."/>
        </authorList>
    </citation>
    <scope>NUCLEOTIDE SEQUENCE</scope>
    <source>
        <strain evidence="3">308</strain>
    </source>
</reference>
<keyword evidence="1" id="KW-0812">Transmembrane</keyword>
<dbReference type="AlphaFoldDB" id="A0A7S1BCY1"/>
<organism evidence="3">
    <name type="scientific">Corethron hystrix</name>
    <dbReference type="NCBI Taxonomy" id="216773"/>
    <lineage>
        <taxon>Eukaryota</taxon>
        <taxon>Sar</taxon>
        <taxon>Stramenopiles</taxon>
        <taxon>Ochrophyta</taxon>
        <taxon>Bacillariophyta</taxon>
        <taxon>Coscinodiscophyceae</taxon>
        <taxon>Corethrophycidae</taxon>
        <taxon>Corethrales</taxon>
        <taxon>Corethraceae</taxon>
        <taxon>Corethron</taxon>
    </lineage>
</organism>
<evidence type="ECO:0008006" key="4">
    <source>
        <dbReference type="Google" id="ProtNLM"/>
    </source>
</evidence>
<evidence type="ECO:0000313" key="3">
    <source>
        <dbReference type="EMBL" id="CAD8883091.1"/>
    </source>
</evidence>
<gene>
    <name evidence="3" type="ORF">CHYS00102_LOCUS10286</name>
</gene>
<keyword evidence="2" id="KW-0732">Signal</keyword>
<keyword evidence="1" id="KW-1133">Transmembrane helix</keyword>
<keyword evidence="1" id="KW-0472">Membrane</keyword>
<protein>
    <recommendedName>
        <fullName evidence="4">Transmembrane protein</fullName>
    </recommendedName>
</protein>
<feature type="signal peptide" evidence="2">
    <location>
        <begin position="1"/>
        <end position="20"/>
    </location>
</feature>
<feature type="transmembrane region" description="Helical" evidence="1">
    <location>
        <begin position="111"/>
        <end position="131"/>
    </location>
</feature>
<accession>A0A7S1BCY1</accession>
<name>A0A7S1BCY1_9STRA</name>
<dbReference type="EMBL" id="HBFR01014097">
    <property type="protein sequence ID" value="CAD8883091.1"/>
    <property type="molecule type" value="Transcribed_RNA"/>
</dbReference>
<feature type="chain" id="PRO_5030604674" description="Transmembrane protein" evidence="2">
    <location>
        <begin position="21"/>
        <end position="179"/>
    </location>
</feature>
<sequence>MISLVTFILILLMKTQPALCFFNTIESKTRLLPYQQQQIEIIYKRRDGPRRSAYGGDFDDDELDEYDFEAAFKAAKQNRRLQLEEPQDSYEIFQPEDDKKVEDNWVQKSSIAFFISLAFIYICAIGSQNFFQSFSVMPPDPNFEPDEEQVVVESKKQPSKVSKLPDARTINFDALLKDT</sequence>
<evidence type="ECO:0000256" key="2">
    <source>
        <dbReference type="SAM" id="SignalP"/>
    </source>
</evidence>